<feature type="non-terminal residue" evidence="1">
    <location>
        <position position="86"/>
    </location>
</feature>
<organism evidence="1 2">
    <name type="scientific">Ixodes persulcatus</name>
    <name type="common">Taiga tick</name>
    <dbReference type="NCBI Taxonomy" id="34615"/>
    <lineage>
        <taxon>Eukaryota</taxon>
        <taxon>Metazoa</taxon>
        <taxon>Ecdysozoa</taxon>
        <taxon>Arthropoda</taxon>
        <taxon>Chelicerata</taxon>
        <taxon>Arachnida</taxon>
        <taxon>Acari</taxon>
        <taxon>Parasitiformes</taxon>
        <taxon>Ixodida</taxon>
        <taxon>Ixodoidea</taxon>
        <taxon>Ixodidae</taxon>
        <taxon>Ixodinae</taxon>
        <taxon>Ixodes</taxon>
    </lineage>
</organism>
<protein>
    <submittedName>
        <fullName evidence="1">Uncharacterized protein</fullName>
    </submittedName>
</protein>
<feature type="non-terminal residue" evidence="1">
    <location>
        <position position="1"/>
    </location>
</feature>
<name>A0AC60QSC1_IXOPE</name>
<comment type="caution">
    <text evidence="1">The sequence shown here is derived from an EMBL/GenBank/DDBJ whole genome shotgun (WGS) entry which is preliminary data.</text>
</comment>
<evidence type="ECO:0000313" key="2">
    <source>
        <dbReference type="Proteomes" id="UP000805193"/>
    </source>
</evidence>
<keyword evidence="2" id="KW-1185">Reference proteome</keyword>
<dbReference type="Proteomes" id="UP000805193">
    <property type="component" value="Unassembled WGS sequence"/>
</dbReference>
<evidence type="ECO:0000313" key="1">
    <source>
        <dbReference type="EMBL" id="KAG0441643.1"/>
    </source>
</evidence>
<gene>
    <name evidence="1" type="ORF">HPB47_015902</name>
</gene>
<proteinExistence type="predicted"/>
<reference evidence="1 2" key="1">
    <citation type="journal article" date="2020" name="Cell">
        <title>Large-Scale Comparative Analyses of Tick Genomes Elucidate Their Genetic Diversity and Vector Capacities.</title>
        <authorList>
            <consortium name="Tick Genome and Microbiome Consortium (TIGMIC)"/>
            <person name="Jia N."/>
            <person name="Wang J."/>
            <person name="Shi W."/>
            <person name="Du L."/>
            <person name="Sun Y."/>
            <person name="Zhan W."/>
            <person name="Jiang J.F."/>
            <person name="Wang Q."/>
            <person name="Zhang B."/>
            <person name="Ji P."/>
            <person name="Bell-Sakyi L."/>
            <person name="Cui X.M."/>
            <person name="Yuan T.T."/>
            <person name="Jiang B.G."/>
            <person name="Yang W.F."/>
            <person name="Lam T.T."/>
            <person name="Chang Q.C."/>
            <person name="Ding S.J."/>
            <person name="Wang X.J."/>
            <person name="Zhu J.G."/>
            <person name="Ruan X.D."/>
            <person name="Zhao L."/>
            <person name="Wei J.T."/>
            <person name="Ye R.Z."/>
            <person name="Que T.C."/>
            <person name="Du C.H."/>
            <person name="Zhou Y.H."/>
            <person name="Cheng J.X."/>
            <person name="Dai P.F."/>
            <person name="Guo W.B."/>
            <person name="Han X.H."/>
            <person name="Huang E.J."/>
            <person name="Li L.F."/>
            <person name="Wei W."/>
            <person name="Gao Y.C."/>
            <person name="Liu J.Z."/>
            <person name="Shao H.Z."/>
            <person name="Wang X."/>
            <person name="Wang C.C."/>
            <person name="Yang T.C."/>
            <person name="Huo Q.B."/>
            <person name="Li W."/>
            <person name="Chen H.Y."/>
            <person name="Chen S.E."/>
            <person name="Zhou L.G."/>
            <person name="Ni X.B."/>
            <person name="Tian J.H."/>
            <person name="Sheng Y."/>
            <person name="Liu T."/>
            <person name="Pan Y.S."/>
            <person name="Xia L.Y."/>
            <person name="Li J."/>
            <person name="Zhao F."/>
            <person name="Cao W.C."/>
        </authorList>
    </citation>
    <scope>NUCLEOTIDE SEQUENCE [LARGE SCALE GENOMIC DNA]</scope>
    <source>
        <strain evidence="1">Iper-2018</strain>
    </source>
</reference>
<accession>A0AC60QSC1</accession>
<sequence length="86" mass="9765">AMPLVKIWSADLSVRKVGNVKTMSDVITIAKEKDICTSEKSKVFLQDWTELEDEAFGELLLELPFEQRVFIVAEKPPRKAIDETQA</sequence>
<dbReference type="EMBL" id="JABSTQ010004591">
    <property type="protein sequence ID" value="KAG0441643.1"/>
    <property type="molecule type" value="Genomic_DNA"/>
</dbReference>